<proteinExistence type="predicted"/>
<evidence type="ECO:0000256" key="1">
    <source>
        <dbReference type="SAM" id="MobiDB-lite"/>
    </source>
</evidence>
<evidence type="ECO:0000313" key="3">
    <source>
        <dbReference type="Proteomes" id="UP000321121"/>
    </source>
</evidence>
<protein>
    <submittedName>
        <fullName evidence="2">Uncharacterized protein</fullName>
    </submittedName>
</protein>
<keyword evidence="3" id="KW-1185">Reference proteome</keyword>
<dbReference type="Proteomes" id="UP000321121">
    <property type="component" value="Unassembled WGS sequence"/>
</dbReference>
<accession>A0ABQ0U3I2</accession>
<feature type="region of interest" description="Disordered" evidence="1">
    <location>
        <begin position="38"/>
        <end position="57"/>
    </location>
</feature>
<dbReference type="EMBL" id="BJUS01000014">
    <property type="protein sequence ID" value="GEK73010.1"/>
    <property type="molecule type" value="Genomic_DNA"/>
</dbReference>
<gene>
    <name evidence="2" type="ORF">HHA04nite_15540</name>
</gene>
<sequence length="71" mass="7576">MALAPGQGAAMHQQPGGLVHGDQMLVVMEDGQRFVHRATRGMRRGRPLSPRDGRMSSVALCSGEAEYGKLG</sequence>
<organism evidence="2 3">
    <name type="scientific">Halomonas halophila</name>
    <dbReference type="NCBI Taxonomy" id="29573"/>
    <lineage>
        <taxon>Bacteria</taxon>
        <taxon>Pseudomonadati</taxon>
        <taxon>Pseudomonadota</taxon>
        <taxon>Gammaproteobacteria</taxon>
        <taxon>Oceanospirillales</taxon>
        <taxon>Halomonadaceae</taxon>
        <taxon>Halomonas</taxon>
    </lineage>
</organism>
<name>A0ABQ0U3I2_9GAMM</name>
<evidence type="ECO:0000313" key="2">
    <source>
        <dbReference type="EMBL" id="GEK73010.1"/>
    </source>
</evidence>
<comment type="caution">
    <text evidence="2">The sequence shown here is derived from an EMBL/GenBank/DDBJ whole genome shotgun (WGS) entry which is preliminary data.</text>
</comment>
<reference evidence="2 3" key="1">
    <citation type="submission" date="2019-07" db="EMBL/GenBank/DDBJ databases">
        <title>Whole genome shotgun sequence of Halomonas halophila NBRC 102604.</title>
        <authorList>
            <person name="Hosoyama A."/>
            <person name="Uohara A."/>
            <person name="Ohji S."/>
            <person name="Ichikawa N."/>
        </authorList>
    </citation>
    <scope>NUCLEOTIDE SEQUENCE [LARGE SCALE GENOMIC DNA]</scope>
    <source>
        <strain evidence="2 3">NBRC 102604</strain>
    </source>
</reference>